<gene>
    <name evidence="2" type="ORF">BN13_390046</name>
</gene>
<feature type="region of interest" description="Disordered" evidence="1">
    <location>
        <begin position="1"/>
        <end position="20"/>
    </location>
</feature>
<evidence type="ECO:0000256" key="1">
    <source>
        <dbReference type="SAM" id="MobiDB-lite"/>
    </source>
</evidence>
<reference evidence="2 3" key="1">
    <citation type="journal article" date="2013" name="ISME J.">
        <title>A metabolic model for members of the genus Tetrasphaera involved in enhanced biological phosphorus removal.</title>
        <authorList>
            <person name="Kristiansen R."/>
            <person name="Nguyen H.T.T."/>
            <person name="Saunders A.M."/>
            <person name="Nielsen J.L."/>
            <person name="Wimmer R."/>
            <person name="Le V.Q."/>
            <person name="McIlroy S.J."/>
            <person name="Petrovski S."/>
            <person name="Seviour R.J."/>
            <person name="Calteau A."/>
            <person name="Nielsen K.L."/>
            <person name="Nielsen P.H."/>
        </authorList>
    </citation>
    <scope>NUCLEOTIDE SEQUENCE [LARGE SCALE GENOMIC DNA]</scope>
    <source>
        <strain evidence="2 3">Ben 74</strain>
    </source>
</reference>
<proteinExistence type="predicted"/>
<protein>
    <recommendedName>
        <fullName evidence="4">Helix-turn-helix domain-containing protein</fullName>
    </recommendedName>
</protein>
<dbReference type="Proteomes" id="UP000035720">
    <property type="component" value="Unassembled WGS sequence"/>
</dbReference>
<evidence type="ECO:0000313" key="2">
    <source>
        <dbReference type="EMBL" id="CCI53429.1"/>
    </source>
</evidence>
<organism evidence="2 3">
    <name type="scientific">Nostocoides jenkinsii Ben 74</name>
    <dbReference type="NCBI Taxonomy" id="1193518"/>
    <lineage>
        <taxon>Bacteria</taxon>
        <taxon>Bacillati</taxon>
        <taxon>Actinomycetota</taxon>
        <taxon>Actinomycetes</taxon>
        <taxon>Micrococcales</taxon>
        <taxon>Intrasporangiaceae</taxon>
        <taxon>Nostocoides</taxon>
    </lineage>
</organism>
<feature type="region of interest" description="Disordered" evidence="1">
    <location>
        <begin position="43"/>
        <end position="65"/>
    </location>
</feature>
<dbReference type="AlphaFoldDB" id="A0A077MA23"/>
<evidence type="ECO:0008006" key="4">
    <source>
        <dbReference type="Google" id="ProtNLM"/>
    </source>
</evidence>
<dbReference type="EMBL" id="CAJC01000149">
    <property type="protein sequence ID" value="CCI53429.1"/>
    <property type="molecule type" value="Genomic_DNA"/>
</dbReference>
<evidence type="ECO:0000313" key="3">
    <source>
        <dbReference type="Proteomes" id="UP000035720"/>
    </source>
</evidence>
<feature type="compositionally biased region" description="Basic and acidic residues" evidence="1">
    <location>
        <begin position="45"/>
        <end position="59"/>
    </location>
</feature>
<keyword evidence="3" id="KW-1185">Reference proteome</keyword>
<sequence>MTQKPRRQFESLAQAAERTGLSTRTLRRRIAAGALSAYRNGPRVIRLDPGGRRPADDPHTNSQLTPMTLRPLCRCRRGLHRDCDAT</sequence>
<name>A0A077MA23_9MICO</name>
<dbReference type="STRING" id="1193518.BN13_390046"/>
<accession>A0A077MA23</accession>
<comment type="caution">
    <text evidence="2">The sequence shown here is derived from an EMBL/GenBank/DDBJ whole genome shotgun (WGS) entry which is preliminary data.</text>
</comment>